<name>M3YZP5_MUSPF</name>
<dbReference type="InParanoid" id="M3YZP5"/>
<reference evidence="2" key="1">
    <citation type="submission" date="2024-06" db="UniProtKB">
        <authorList>
            <consortium name="Ensembl"/>
        </authorList>
    </citation>
    <scope>IDENTIFICATION</scope>
</reference>
<accession>M3YZP5</accession>
<evidence type="ECO:0000313" key="2">
    <source>
        <dbReference type="Ensembl" id="ENSMPUP00000016806.1"/>
    </source>
</evidence>
<evidence type="ECO:0000256" key="1">
    <source>
        <dbReference type="SAM" id="MobiDB-lite"/>
    </source>
</evidence>
<dbReference type="EMBL" id="AEYP01002245">
    <property type="status" value="NOT_ANNOTATED_CDS"/>
    <property type="molecule type" value="Genomic_DNA"/>
</dbReference>
<dbReference type="HOGENOM" id="CLU_2242719_0_0_1"/>
<dbReference type="Ensembl" id="ENSMPUT00000017055.1">
    <property type="protein sequence ID" value="ENSMPUP00000016806.1"/>
    <property type="gene ID" value="ENSMPUG00000016910.1"/>
</dbReference>
<feature type="region of interest" description="Disordered" evidence="1">
    <location>
        <begin position="1"/>
        <end position="35"/>
    </location>
</feature>
<proteinExistence type="predicted"/>
<feature type="region of interest" description="Disordered" evidence="1">
    <location>
        <begin position="66"/>
        <end position="93"/>
    </location>
</feature>
<organism evidence="2">
    <name type="scientific">Mustela putorius furo</name>
    <name type="common">European domestic ferret</name>
    <name type="synonym">Mustela furo</name>
    <dbReference type="NCBI Taxonomy" id="9669"/>
    <lineage>
        <taxon>Eukaryota</taxon>
        <taxon>Metazoa</taxon>
        <taxon>Chordata</taxon>
        <taxon>Craniata</taxon>
        <taxon>Vertebrata</taxon>
        <taxon>Euteleostomi</taxon>
        <taxon>Mammalia</taxon>
        <taxon>Eutheria</taxon>
        <taxon>Laurasiatheria</taxon>
        <taxon>Carnivora</taxon>
        <taxon>Caniformia</taxon>
        <taxon>Musteloidea</taxon>
        <taxon>Mustelidae</taxon>
        <taxon>Mustelinae</taxon>
        <taxon>Mustela</taxon>
    </lineage>
</organism>
<dbReference type="AlphaFoldDB" id="M3YZP5"/>
<protein>
    <submittedName>
        <fullName evidence="2">Uncharacterized protein</fullName>
    </submittedName>
</protein>
<sequence>QRNKLFSELQQGTPLREQVKEGTPTPTADHEGGLLRDPHQEACCHRQVTHHPDTTQDLAAGQTDLTNLTKSQPLVRSGAARPGSRGQGKQVQIRGRYGGIFECEP</sequence>